<gene>
    <name evidence="7" type="primary">rplR</name>
    <name evidence="9" type="ORF">A2161_15985</name>
</gene>
<dbReference type="Proteomes" id="UP000179266">
    <property type="component" value="Unassembled WGS sequence"/>
</dbReference>
<evidence type="ECO:0000313" key="9">
    <source>
        <dbReference type="EMBL" id="OGL47739.1"/>
    </source>
</evidence>
<dbReference type="Pfam" id="PF00861">
    <property type="entry name" value="Ribosomal_L18p"/>
    <property type="match status" value="1"/>
</dbReference>
<dbReference type="GO" id="GO:0003735">
    <property type="term" value="F:structural constituent of ribosome"/>
    <property type="evidence" value="ECO:0007669"/>
    <property type="project" value="InterPro"/>
</dbReference>
<dbReference type="AlphaFoldDB" id="A0A1F7S1T3"/>
<dbReference type="InterPro" id="IPR057268">
    <property type="entry name" value="Ribosomal_L18"/>
</dbReference>
<dbReference type="GO" id="GO:1990904">
    <property type="term" value="C:ribonucleoprotein complex"/>
    <property type="evidence" value="ECO:0007669"/>
    <property type="project" value="UniProtKB-KW"/>
</dbReference>
<dbReference type="GO" id="GO:0008097">
    <property type="term" value="F:5S rRNA binding"/>
    <property type="evidence" value="ECO:0007669"/>
    <property type="project" value="TreeGrafter"/>
</dbReference>
<dbReference type="PANTHER" id="PTHR12899">
    <property type="entry name" value="39S RIBOSOMAL PROTEIN L18, MITOCHONDRIAL"/>
    <property type="match status" value="1"/>
</dbReference>
<evidence type="ECO:0000256" key="4">
    <source>
        <dbReference type="ARBA" id="ARBA00022980"/>
    </source>
</evidence>
<accession>A0A1F7S1T3</accession>
<sequence>MTSSVEKRLKGKDKRHRSIRRKIRGSAERPRLSIYKSLKNIYIQLIDDERGCTLSSASTLSPEFKAVLKTGANKTAAKKIGEIIAEKALAKEINKIVFDRSGYLYHGCIKIIADTLREKGIIF</sequence>
<dbReference type="FunFam" id="3.30.420.100:FF:000001">
    <property type="entry name" value="50S ribosomal protein L18"/>
    <property type="match status" value="1"/>
</dbReference>
<evidence type="ECO:0000256" key="6">
    <source>
        <dbReference type="ARBA" id="ARBA00035197"/>
    </source>
</evidence>
<dbReference type="InterPro" id="IPR004389">
    <property type="entry name" value="Ribosomal_uL18_bac-type"/>
</dbReference>
<name>A0A1F7S1T3_9BACT</name>
<comment type="function">
    <text evidence="7">This is one of the proteins that bind and probably mediate the attachment of the 5S RNA into the large ribosomal subunit, where it forms part of the central protuberance.</text>
</comment>
<dbReference type="SUPFAM" id="SSF53137">
    <property type="entry name" value="Translational machinery components"/>
    <property type="match status" value="1"/>
</dbReference>
<dbReference type="NCBIfam" id="TIGR00060">
    <property type="entry name" value="L18_bact"/>
    <property type="match status" value="1"/>
</dbReference>
<evidence type="ECO:0000256" key="2">
    <source>
        <dbReference type="ARBA" id="ARBA00022730"/>
    </source>
</evidence>
<dbReference type="GO" id="GO:0005840">
    <property type="term" value="C:ribosome"/>
    <property type="evidence" value="ECO:0007669"/>
    <property type="project" value="UniProtKB-KW"/>
</dbReference>
<feature type="compositionally biased region" description="Basic residues" evidence="8">
    <location>
        <begin position="9"/>
        <end position="22"/>
    </location>
</feature>
<comment type="subunit">
    <text evidence="7">Part of the 50S ribosomal subunit; part of the 5S rRNA/L5/L18/L25 subcomplex. Contacts the 5S and 23S rRNAs.</text>
</comment>
<evidence type="ECO:0000256" key="8">
    <source>
        <dbReference type="SAM" id="MobiDB-lite"/>
    </source>
</evidence>
<evidence type="ECO:0000256" key="1">
    <source>
        <dbReference type="ARBA" id="ARBA00007116"/>
    </source>
</evidence>
<feature type="region of interest" description="Disordered" evidence="8">
    <location>
        <begin position="1"/>
        <end position="22"/>
    </location>
</feature>
<dbReference type="InterPro" id="IPR005484">
    <property type="entry name" value="Ribosomal_uL18_bac/plant/anim"/>
</dbReference>
<organism evidence="9 10">
    <name type="scientific">Candidatus Schekmanbacteria bacterium RBG_13_48_7</name>
    <dbReference type="NCBI Taxonomy" id="1817878"/>
    <lineage>
        <taxon>Bacteria</taxon>
        <taxon>Candidatus Schekmaniibacteriota</taxon>
    </lineage>
</organism>
<evidence type="ECO:0000256" key="7">
    <source>
        <dbReference type="HAMAP-Rule" id="MF_01337"/>
    </source>
</evidence>
<keyword evidence="2 7" id="KW-0699">rRNA-binding</keyword>
<dbReference type="GO" id="GO:0005737">
    <property type="term" value="C:cytoplasm"/>
    <property type="evidence" value="ECO:0007669"/>
    <property type="project" value="UniProtKB-ARBA"/>
</dbReference>
<dbReference type="Gene3D" id="3.30.420.100">
    <property type="match status" value="1"/>
</dbReference>
<evidence type="ECO:0000313" key="10">
    <source>
        <dbReference type="Proteomes" id="UP000179266"/>
    </source>
</evidence>
<keyword evidence="3 7" id="KW-0694">RNA-binding</keyword>
<proteinExistence type="inferred from homology"/>
<comment type="similarity">
    <text evidence="1 7">Belongs to the universal ribosomal protein uL18 family.</text>
</comment>
<keyword evidence="4 7" id="KW-0689">Ribosomal protein</keyword>
<dbReference type="PANTHER" id="PTHR12899:SF3">
    <property type="entry name" value="LARGE RIBOSOMAL SUBUNIT PROTEIN UL18M"/>
    <property type="match status" value="1"/>
</dbReference>
<dbReference type="GO" id="GO:0006412">
    <property type="term" value="P:translation"/>
    <property type="evidence" value="ECO:0007669"/>
    <property type="project" value="UniProtKB-UniRule"/>
</dbReference>
<evidence type="ECO:0000256" key="3">
    <source>
        <dbReference type="ARBA" id="ARBA00022884"/>
    </source>
</evidence>
<dbReference type="EMBL" id="MGDD01000059">
    <property type="protein sequence ID" value="OGL47739.1"/>
    <property type="molecule type" value="Genomic_DNA"/>
</dbReference>
<comment type="caution">
    <text evidence="9">The sequence shown here is derived from an EMBL/GenBank/DDBJ whole genome shotgun (WGS) entry which is preliminary data.</text>
</comment>
<dbReference type="HAMAP" id="MF_01337_B">
    <property type="entry name" value="Ribosomal_uL18_B"/>
    <property type="match status" value="1"/>
</dbReference>
<evidence type="ECO:0000256" key="5">
    <source>
        <dbReference type="ARBA" id="ARBA00023274"/>
    </source>
</evidence>
<reference evidence="9 10" key="1">
    <citation type="journal article" date="2016" name="Nat. Commun.">
        <title>Thousands of microbial genomes shed light on interconnected biogeochemical processes in an aquifer system.</title>
        <authorList>
            <person name="Anantharaman K."/>
            <person name="Brown C.T."/>
            <person name="Hug L.A."/>
            <person name="Sharon I."/>
            <person name="Castelle C.J."/>
            <person name="Probst A.J."/>
            <person name="Thomas B.C."/>
            <person name="Singh A."/>
            <person name="Wilkins M.J."/>
            <person name="Karaoz U."/>
            <person name="Brodie E.L."/>
            <person name="Williams K.H."/>
            <person name="Hubbard S.S."/>
            <person name="Banfield J.F."/>
        </authorList>
    </citation>
    <scope>NUCLEOTIDE SEQUENCE [LARGE SCALE GENOMIC DNA]</scope>
</reference>
<keyword evidence="5 7" id="KW-0687">Ribonucleoprotein</keyword>
<protein>
    <recommendedName>
        <fullName evidence="6 7">Large ribosomal subunit protein uL18</fullName>
    </recommendedName>
</protein>
<dbReference type="CDD" id="cd00432">
    <property type="entry name" value="Ribosomal_L18_L5e"/>
    <property type="match status" value="1"/>
</dbReference>